<dbReference type="Gene3D" id="1.20.1730.10">
    <property type="entry name" value="Sodium/glucose cotransporter"/>
    <property type="match status" value="1"/>
</dbReference>
<dbReference type="PROSITE" id="PS50283">
    <property type="entry name" value="NA_SOLUT_SYMP_3"/>
    <property type="match status" value="1"/>
</dbReference>
<feature type="transmembrane region" description="Helical" evidence="8">
    <location>
        <begin position="383"/>
        <end position="400"/>
    </location>
</feature>
<dbReference type="GO" id="GO:0022857">
    <property type="term" value="F:transmembrane transporter activity"/>
    <property type="evidence" value="ECO:0007669"/>
    <property type="project" value="InterPro"/>
</dbReference>
<dbReference type="PANTHER" id="PTHR48086:SF8">
    <property type="entry name" value="MONOCARBOXYLIC ACID PERMEASE"/>
    <property type="match status" value="1"/>
</dbReference>
<dbReference type="GO" id="GO:0005886">
    <property type="term" value="C:plasma membrane"/>
    <property type="evidence" value="ECO:0007669"/>
    <property type="project" value="TreeGrafter"/>
</dbReference>
<dbReference type="InterPro" id="IPR001734">
    <property type="entry name" value="Na/solute_symporter"/>
</dbReference>
<evidence type="ECO:0000256" key="4">
    <source>
        <dbReference type="ARBA" id="ARBA00022692"/>
    </source>
</evidence>
<dbReference type="AlphaFoldDB" id="A0A4P7CXQ6"/>
<dbReference type="InterPro" id="IPR038377">
    <property type="entry name" value="Na/Glc_symporter_sf"/>
</dbReference>
<keyword evidence="4 8" id="KW-0812">Transmembrane</keyword>
<feature type="transmembrane region" description="Helical" evidence="8">
    <location>
        <begin position="407"/>
        <end position="426"/>
    </location>
</feature>
<gene>
    <name evidence="9" type="ORF">E1956_27775</name>
</gene>
<feature type="transmembrane region" description="Helical" evidence="8">
    <location>
        <begin position="155"/>
        <end position="175"/>
    </location>
</feature>
<dbReference type="EMBL" id="CP038150">
    <property type="protein sequence ID" value="QBR01039.1"/>
    <property type="molecule type" value="Genomic_DNA"/>
</dbReference>
<dbReference type="Proteomes" id="UP000295727">
    <property type="component" value="Chromosome 3"/>
</dbReference>
<dbReference type="KEGG" id="ppai:E1956_27775"/>
<feature type="transmembrane region" description="Helical" evidence="8">
    <location>
        <begin position="432"/>
        <end position="453"/>
    </location>
</feature>
<feature type="transmembrane region" description="Helical" evidence="8">
    <location>
        <begin position="269"/>
        <end position="289"/>
    </location>
</feature>
<feature type="transmembrane region" description="Helical" evidence="8">
    <location>
        <begin position="187"/>
        <end position="207"/>
    </location>
</feature>
<evidence type="ECO:0000256" key="5">
    <source>
        <dbReference type="ARBA" id="ARBA00022989"/>
    </source>
</evidence>
<feature type="transmembrane region" description="Helical" evidence="8">
    <location>
        <begin position="118"/>
        <end position="135"/>
    </location>
</feature>
<keyword evidence="3" id="KW-0813">Transport</keyword>
<accession>A0A4P7CXQ6</accession>
<evidence type="ECO:0000256" key="6">
    <source>
        <dbReference type="ARBA" id="ARBA00023136"/>
    </source>
</evidence>
<evidence type="ECO:0000313" key="10">
    <source>
        <dbReference type="Proteomes" id="UP000295727"/>
    </source>
</evidence>
<dbReference type="CDD" id="cd10322">
    <property type="entry name" value="SLC5sbd"/>
    <property type="match status" value="1"/>
</dbReference>
<dbReference type="OrthoDB" id="8951256at2"/>
<evidence type="ECO:0000256" key="2">
    <source>
        <dbReference type="ARBA" id="ARBA00006434"/>
    </source>
</evidence>
<protein>
    <submittedName>
        <fullName evidence="9">Sodium:solute symporter family protein</fullName>
    </submittedName>
</protein>
<reference evidence="9 10" key="1">
    <citation type="submission" date="2019-03" db="EMBL/GenBank/DDBJ databases">
        <title>Paraburkholderia sp. 7MH5, isolated from subtropical forest soil.</title>
        <authorList>
            <person name="Gao Z.-H."/>
            <person name="Qiu L.-H."/>
        </authorList>
    </citation>
    <scope>NUCLEOTIDE SEQUENCE [LARGE SCALE GENOMIC DNA]</scope>
    <source>
        <strain evidence="9 10">7MH5</strain>
    </source>
</reference>
<evidence type="ECO:0000256" key="8">
    <source>
        <dbReference type="SAM" id="Phobius"/>
    </source>
</evidence>
<keyword evidence="10" id="KW-1185">Reference proteome</keyword>
<comment type="subcellular location">
    <subcellularLocation>
        <location evidence="1">Membrane</location>
        <topology evidence="1">Multi-pass membrane protein</topology>
    </subcellularLocation>
</comment>
<evidence type="ECO:0000256" key="3">
    <source>
        <dbReference type="ARBA" id="ARBA00022448"/>
    </source>
</evidence>
<feature type="transmembrane region" description="Helical" evidence="8">
    <location>
        <begin position="358"/>
        <end position="377"/>
    </location>
</feature>
<dbReference type="InterPro" id="IPR050277">
    <property type="entry name" value="Sodium:Solute_Symporter"/>
</dbReference>
<sequence length="470" mass="50745">MSTLVFSLLIAFSLYLAIRSRRGHGKQSVHDFFVASRQFGVALVFFLTAGEIYSIGTMVGFPGGIYAKGPTYGVWFLGYILLAYPIGYFIGPRIWEAGKLHNAITQADLFKGHYRSRALELIVAGSSILFLIPWGELQFTGLVAALKGLGWHVQPVWLIVVCAALAFTYIAISGVRASAWIAVLKDILMLLAIVVTGVAAAWMAGGTHEVFQAASHQVSNAMSAPQLRFSMSTMLFQSLGFYMMPFAAQGFFTARGPNTIRRTQIAMPLYMLMYPFLVVASYYAISANLKLASPNDAFFAAAVHLLPDWLLGFVAAGAALSGLLVLAGICLAIGPIVTRNLLPNLPESRQKRTAKFVIVAYLMVSITTTLLTPNLMLSLINTTYYGVTQFLPGMLILLAGRRVRPGAVAAGILCGQGLAIVCYALHIGFGGINLGLVCLGVNVLVVFVGHILMRPSGRRYAMPDPVHHSS</sequence>
<evidence type="ECO:0000313" key="9">
    <source>
        <dbReference type="EMBL" id="QBR01039.1"/>
    </source>
</evidence>
<name>A0A4P7CXQ6_9BURK</name>
<keyword evidence="5 8" id="KW-1133">Transmembrane helix</keyword>
<keyword evidence="6 8" id="KW-0472">Membrane</keyword>
<feature type="transmembrane region" description="Helical" evidence="8">
    <location>
        <begin position="227"/>
        <end position="248"/>
    </location>
</feature>
<proteinExistence type="inferred from homology"/>
<dbReference type="Pfam" id="PF00474">
    <property type="entry name" value="SSF"/>
    <property type="match status" value="1"/>
</dbReference>
<organism evidence="9 10">
    <name type="scientific">Paraburkholderia pallida</name>
    <dbReference type="NCBI Taxonomy" id="2547399"/>
    <lineage>
        <taxon>Bacteria</taxon>
        <taxon>Pseudomonadati</taxon>
        <taxon>Pseudomonadota</taxon>
        <taxon>Betaproteobacteria</taxon>
        <taxon>Burkholderiales</taxon>
        <taxon>Burkholderiaceae</taxon>
        <taxon>Paraburkholderia</taxon>
    </lineage>
</organism>
<evidence type="ECO:0000256" key="1">
    <source>
        <dbReference type="ARBA" id="ARBA00004141"/>
    </source>
</evidence>
<feature type="transmembrane region" description="Helical" evidence="8">
    <location>
        <begin position="309"/>
        <end position="337"/>
    </location>
</feature>
<evidence type="ECO:0000256" key="7">
    <source>
        <dbReference type="RuleBase" id="RU362091"/>
    </source>
</evidence>
<comment type="similarity">
    <text evidence="2 7">Belongs to the sodium:solute symporter (SSF) (TC 2.A.21) family.</text>
</comment>
<feature type="transmembrane region" description="Helical" evidence="8">
    <location>
        <begin position="72"/>
        <end position="91"/>
    </location>
</feature>
<dbReference type="RefSeq" id="WP_134755277.1">
    <property type="nucleotide sequence ID" value="NZ_CP038150.1"/>
</dbReference>
<dbReference type="PANTHER" id="PTHR48086">
    <property type="entry name" value="SODIUM/PROLINE SYMPORTER-RELATED"/>
    <property type="match status" value="1"/>
</dbReference>